<keyword evidence="1" id="KW-0812">Transmembrane</keyword>
<feature type="transmembrane region" description="Helical" evidence="1">
    <location>
        <begin position="48"/>
        <end position="71"/>
    </location>
</feature>
<evidence type="ECO:0000313" key="2">
    <source>
        <dbReference type="EMBL" id="GGA17094.1"/>
    </source>
</evidence>
<comment type="caution">
    <text evidence="2">The sequence shown here is derived from an EMBL/GenBank/DDBJ whole genome shotgun (WGS) entry which is preliminary data.</text>
</comment>
<feature type="transmembrane region" description="Helical" evidence="1">
    <location>
        <begin position="12"/>
        <end position="36"/>
    </location>
</feature>
<gene>
    <name evidence="2" type="ORF">GCM10011333_20220</name>
</gene>
<keyword evidence="1" id="KW-0472">Membrane</keyword>
<evidence type="ECO:0000313" key="3">
    <source>
        <dbReference type="Proteomes" id="UP000616114"/>
    </source>
</evidence>
<dbReference type="RefSeq" id="WP_188550768.1">
    <property type="nucleotide sequence ID" value="NZ_BMFY01000008.1"/>
</dbReference>
<evidence type="ECO:0000256" key="1">
    <source>
        <dbReference type="SAM" id="Phobius"/>
    </source>
</evidence>
<protein>
    <submittedName>
        <fullName evidence="2">Uncharacterized protein</fullName>
    </submittedName>
</protein>
<keyword evidence="3" id="KW-1185">Reference proteome</keyword>
<dbReference type="EMBL" id="BMFY01000008">
    <property type="protein sequence ID" value="GGA17094.1"/>
    <property type="molecule type" value="Genomic_DNA"/>
</dbReference>
<dbReference type="AlphaFoldDB" id="A0A8J2TYJ2"/>
<keyword evidence="1" id="KW-1133">Transmembrane helix</keyword>
<reference evidence="2" key="1">
    <citation type="journal article" date="2014" name="Int. J. Syst. Evol. Microbiol.">
        <title>Complete genome sequence of Corynebacterium casei LMG S-19264T (=DSM 44701T), isolated from a smear-ripened cheese.</title>
        <authorList>
            <consortium name="US DOE Joint Genome Institute (JGI-PGF)"/>
            <person name="Walter F."/>
            <person name="Albersmeier A."/>
            <person name="Kalinowski J."/>
            <person name="Ruckert C."/>
        </authorList>
    </citation>
    <scope>NUCLEOTIDE SEQUENCE</scope>
    <source>
        <strain evidence="2">CGMCC 1.12785</strain>
    </source>
</reference>
<proteinExistence type="predicted"/>
<sequence length="311" mass="32454">MAQKDNPVGAGLTLGLGLGFYSALPLLFGWTVAYFVVLDSAAPFWQVYLGLVGAVVALGMLLGASSAFRAGRSARRHERERKEQARRDELARAYDGASRAAADAIDTIESLQGWLATARGHAADAGAHFRNGAYSPFWSAIEGAYAALGGYHRAIQALQALPGAYAGHAGEYRRGGGETPLPPFPSSVDTAVLGAAAGTLLRRLGSLVYEAQRDPVFAQIWEQRRTTAAVVAGFASLEHAVGRMGGAIAASVHDLAGTLEHAESAVSAAVGEVNASTRAVAATVTSASAESLRLQRVLNERIAAVERQLTA</sequence>
<dbReference type="Proteomes" id="UP000616114">
    <property type="component" value="Unassembled WGS sequence"/>
</dbReference>
<reference evidence="2" key="2">
    <citation type="submission" date="2020-09" db="EMBL/GenBank/DDBJ databases">
        <authorList>
            <person name="Sun Q."/>
            <person name="Zhou Y."/>
        </authorList>
    </citation>
    <scope>NUCLEOTIDE SEQUENCE</scope>
    <source>
        <strain evidence="2">CGMCC 1.12785</strain>
    </source>
</reference>
<organism evidence="2 3">
    <name type="scientific">Sediminivirga luteola</name>
    <dbReference type="NCBI Taxonomy" id="1774748"/>
    <lineage>
        <taxon>Bacteria</taxon>
        <taxon>Bacillati</taxon>
        <taxon>Actinomycetota</taxon>
        <taxon>Actinomycetes</taxon>
        <taxon>Micrococcales</taxon>
        <taxon>Brevibacteriaceae</taxon>
        <taxon>Sediminivirga</taxon>
    </lineage>
</organism>
<accession>A0A8J2TYJ2</accession>
<name>A0A8J2TYJ2_9MICO</name>